<dbReference type="Proteomes" id="UP001495910">
    <property type="component" value="Unassembled WGS sequence"/>
</dbReference>
<organism evidence="2 3">
    <name type="scientific">Collimonas rhizosphaerae</name>
    <dbReference type="NCBI Taxonomy" id="3126357"/>
    <lineage>
        <taxon>Bacteria</taxon>
        <taxon>Pseudomonadati</taxon>
        <taxon>Pseudomonadota</taxon>
        <taxon>Betaproteobacteria</taxon>
        <taxon>Burkholderiales</taxon>
        <taxon>Oxalobacteraceae</taxon>
        <taxon>Collimonas</taxon>
    </lineage>
</organism>
<evidence type="ECO:0000313" key="3">
    <source>
        <dbReference type="Proteomes" id="UP001495910"/>
    </source>
</evidence>
<dbReference type="PANTHER" id="PTHR33387:SF3">
    <property type="entry name" value="DUF985 DOMAIN-CONTAINING PROTEIN"/>
    <property type="match status" value="1"/>
</dbReference>
<evidence type="ECO:0000259" key="1">
    <source>
        <dbReference type="Pfam" id="PF06172"/>
    </source>
</evidence>
<name>A0ABU9PSJ4_9BURK</name>
<evidence type="ECO:0000313" key="2">
    <source>
        <dbReference type="EMBL" id="MEM4986941.1"/>
    </source>
</evidence>
<dbReference type="InterPro" id="IPR009327">
    <property type="entry name" value="Cupin_DUF985"/>
</dbReference>
<dbReference type="SUPFAM" id="SSF51182">
    <property type="entry name" value="RmlC-like cupins"/>
    <property type="match status" value="1"/>
</dbReference>
<dbReference type="InterPro" id="IPR011051">
    <property type="entry name" value="RmlC_Cupin_sf"/>
</dbReference>
<comment type="caution">
    <text evidence="2">The sequence shown here is derived from an EMBL/GenBank/DDBJ whole genome shotgun (WGS) entry which is preliminary data.</text>
</comment>
<feature type="domain" description="DUF985" evidence="1">
    <location>
        <begin position="64"/>
        <end position="180"/>
    </location>
</feature>
<dbReference type="Gene3D" id="2.60.120.10">
    <property type="entry name" value="Jelly Rolls"/>
    <property type="match status" value="1"/>
</dbReference>
<keyword evidence="3" id="KW-1185">Reference proteome</keyword>
<dbReference type="RefSeq" id="WP_342828577.1">
    <property type="nucleotide sequence ID" value="NZ_JBANDC010000003.1"/>
</dbReference>
<proteinExistence type="predicted"/>
<dbReference type="EMBL" id="JBANDC010000003">
    <property type="protein sequence ID" value="MEM4986941.1"/>
    <property type="molecule type" value="Genomic_DNA"/>
</dbReference>
<reference evidence="2 3" key="1">
    <citation type="submission" date="2024-02" db="EMBL/GenBank/DDBJ databases">
        <title>Draft genome sequence of Collimonas sp. strain H4R21, an effective mineral-weathering bacterial strain isolated from the beech rhizosphere.</title>
        <authorList>
            <person name="Morin E."/>
            <person name="Uroz S."/>
            <person name="Leveau J.H.J."/>
            <person name="Kumar R."/>
            <person name="Rey M.W."/>
            <person name="Pham J."/>
        </authorList>
    </citation>
    <scope>NUCLEOTIDE SEQUENCE [LARGE SCALE GENOMIC DNA]</scope>
    <source>
        <strain evidence="2 3">H4R21</strain>
    </source>
</reference>
<dbReference type="InterPro" id="IPR039935">
    <property type="entry name" value="YML079W-like"/>
</dbReference>
<dbReference type="Pfam" id="PF06172">
    <property type="entry name" value="Cupin_5"/>
    <property type="match status" value="1"/>
</dbReference>
<protein>
    <submittedName>
        <fullName evidence="2">Cupin domain-containing protein</fullName>
    </submittedName>
</protein>
<accession>A0ABU9PSJ4</accession>
<gene>
    <name evidence="2" type="ORF">V8G57_06015</name>
</gene>
<dbReference type="InterPro" id="IPR014710">
    <property type="entry name" value="RmlC-like_jellyroll"/>
</dbReference>
<dbReference type="PANTHER" id="PTHR33387">
    <property type="entry name" value="RMLC-LIKE JELLY ROLL FOLD PROTEIN"/>
    <property type="match status" value="1"/>
</dbReference>
<sequence>MYSPERLIENLSVYIEELKDLVSAGTAAAEKDRLLIEKSNIEAYVGKLETLPANRRLTAKHIEQGLALEPHPEGGFYREFIRTGACTVIFYLLPEQAISSWHSLQDTKERFKLISGDALCIPKIDGGGLWKSEENVTYENDVVIEKNDGFGDWFGAYPAGEYGLVTCECKGPFEFAKFKIAGPEDLAAFRDKNPRHRQTIDRLAPKNG</sequence>